<name>K1Z526_9BACT</name>
<accession>K1Z526</accession>
<dbReference type="AlphaFoldDB" id="K1Z526"/>
<comment type="caution">
    <text evidence="1">The sequence shown here is derived from an EMBL/GenBank/DDBJ whole genome shotgun (WGS) entry which is preliminary data.</text>
</comment>
<proteinExistence type="predicted"/>
<evidence type="ECO:0000313" key="1">
    <source>
        <dbReference type="EMBL" id="EKD44597.1"/>
    </source>
</evidence>
<protein>
    <submittedName>
        <fullName evidence="1">Uncharacterized protein</fullName>
    </submittedName>
</protein>
<sequence length="172" mass="19555">MNIAMAMRLAGDHVTAMSAAHANMVFDETFIMTGAYALGPSKIYPIDLLRGVDKLAERFEKDMIHLKEELQNSKEKPIGYYYFEFDAKKTLYDAFMKIGDDAVIIFNNTSLSMEEIIISEGADWVKVEEILVSLSRISANDPLVITEGGWDGYHSDLRRRPRSVVLWTRELV</sequence>
<gene>
    <name evidence="1" type="ORF">ACD_71C00083G0002</name>
</gene>
<reference evidence="1" key="1">
    <citation type="journal article" date="2012" name="Science">
        <title>Fermentation, hydrogen, and sulfur metabolism in multiple uncultivated bacterial phyla.</title>
        <authorList>
            <person name="Wrighton K.C."/>
            <person name="Thomas B.C."/>
            <person name="Sharon I."/>
            <person name="Miller C.S."/>
            <person name="Castelle C.J."/>
            <person name="VerBerkmoes N.C."/>
            <person name="Wilkins M.J."/>
            <person name="Hettich R.L."/>
            <person name="Lipton M.S."/>
            <person name="Williams K.H."/>
            <person name="Long P.E."/>
            <person name="Banfield J.F."/>
        </authorList>
    </citation>
    <scope>NUCLEOTIDE SEQUENCE [LARGE SCALE GENOMIC DNA]</scope>
</reference>
<dbReference type="EMBL" id="AMFJ01028814">
    <property type="protein sequence ID" value="EKD44597.1"/>
    <property type="molecule type" value="Genomic_DNA"/>
</dbReference>
<organism evidence="1">
    <name type="scientific">uncultured bacterium</name>
    <name type="common">gcode 4</name>
    <dbReference type="NCBI Taxonomy" id="1234023"/>
    <lineage>
        <taxon>Bacteria</taxon>
        <taxon>environmental samples</taxon>
    </lineage>
</organism>